<reference evidence="2" key="1">
    <citation type="journal article" date="2019" name="Int. J. Syst. Evol. Microbiol.">
        <title>The Global Catalogue of Microorganisms (GCM) 10K type strain sequencing project: providing services to taxonomists for standard genome sequencing and annotation.</title>
        <authorList>
            <consortium name="The Broad Institute Genomics Platform"/>
            <consortium name="The Broad Institute Genome Sequencing Center for Infectious Disease"/>
            <person name="Wu L."/>
            <person name="Ma J."/>
        </authorList>
    </citation>
    <scope>NUCLEOTIDE SEQUENCE [LARGE SCALE GENOMIC DNA]</scope>
    <source>
        <strain evidence="2">JCM 3146</strain>
    </source>
</reference>
<keyword evidence="2" id="KW-1185">Reference proteome</keyword>
<proteinExistence type="predicted"/>
<dbReference type="Proteomes" id="UP001501822">
    <property type="component" value="Unassembled WGS sequence"/>
</dbReference>
<comment type="caution">
    <text evidence="1">The sequence shown here is derived from an EMBL/GenBank/DDBJ whole genome shotgun (WGS) entry which is preliminary data.</text>
</comment>
<evidence type="ECO:0000313" key="1">
    <source>
        <dbReference type="EMBL" id="GAA0371843.1"/>
    </source>
</evidence>
<name>A0ABP3HJN1_9ACTN</name>
<organism evidence="1 2">
    <name type="scientific">Actinoallomurus spadix</name>
    <dbReference type="NCBI Taxonomy" id="79912"/>
    <lineage>
        <taxon>Bacteria</taxon>
        <taxon>Bacillati</taxon>
        <taxon>Actinomycetota</taxon>
        <taxon>Actinomycetes</taxon>
        <taxon>Streptosporangiales</taxon>
        <taxon>Thermomonosporaceae</taxon>
        <taxon>Actinoallomurus</taxon>
    </lineage>
</organism>
<accession>A0ABP3HJN1</accession>
<protein>
    <submittedName>
        <fullName evidence="1">Uncharacterized protein</fullName>
    </submittedName>
</protein>
<dbReference type="EMBL" id="BAAABM010000071">
    <property type="protein sequence ID" value="GAA0371843.1"/>
    <property type="molecule type" value="Genomic_DNA"/>
</dbReference>
<evidence type="ECO:0000313" key="2">
    <source>
        <dbReference type="Proteomes" id="UP001501822"/>
    </source>
</evidence>
<gene>
    <name evidence="1" type="ORF">GCM10010151_72270</name>
</gene>
<sequence length="57" mass="5652">MGSAIGISAATLIATLGITREEVLVAGALVRTTDEPHTEARWSAAREAAGTCGAGAV</sequence>